<name>A0A8H3WLC6_9PEZI</name>
<evidence type="ECO:0000313" key="3">
    <source>
        <dbReference type="Proteomes" id="UP000434172"/>
    </source>
</evidence>
<dbReference type="PANTHER" id="PTHR31252">
    <property type="entry name" value="DUF4419 DOMAIN-CONTAINING PROTEIN"/>
    <property type="match status" value="1"/>
</dbReference>
<organism evidence="2 3">
    <name type="scientific">Colletotrichum asianum</name>
    <dbReference type="NCBI Taxonomy" id="702518"/>
    <lineage>
        <taxon>Eukaryota</taxon>
        <taxon>Fungi</taxon>
        <taxon>Dikarya</taxon>
        <taxon>Ascomycota</taxon>
        <taxon>Pezizomycotina</taxon>
        <taxon>Sordariomycetes</taxon>
        <taxon>Hypocreomycetidae</taxon>
        <taxon>Glomerellales</taxon>
        <taxon>Glomerellaceae</taxon>
        <taxon>Colletotrichum</taxon>
        <taxon>Colletotrichum gloeosporioides species complex</taxon>
    </lineage>
</organism>
<dbReference type="Proteomes" id="UP000434172">
    <property type="component" value="Unassembled WGS sequence"/>
</dbReference>
<feature type="region of interest" description="Disordered" evidence="1">
    <location>
        <begin position="426"/>
        <end position="447"/>
    </location>
</feature>
<comment type="caution">
    <text evidence="2">The sequence shown here is derived from an EMBL/GenBank/DDBJ whole genome shotgun (WGS) entry which is preliminary data.</text>
</comment>
<reference evidence="2 3" key="1">
    <citation type="submission" date="2019-12" db="EMBL/GenBank/DDBJ databases">
        <title>A genome sequence resource for the geographically widespread anthracnose pathogen Colletotrichum asianum.</title>
        <authorList>
            <person name="Meng Y."/>
        </authorList>
    </citation>
    <scope>NUCLEOTIDE SEQUENCE [LARGE SCALE GENOMIC DNA]</scope>
    <source>
        <strain evidence="2 3">ICMP 18580</strain>
    </source>
</reference>
<protein>
    <submittedName>
        <fullName evidence="2">Uncharacterized protein</fullName>
    </submittedName>
</protein>
<dbReference type="InterPro" id="IPR025533">
    <property type="entry name" value="DUF4419"/>
</dbReference>
<dbReference type="PANTHER" id="PTHR31252:SF11">
    <property type="entry name" value="DUF4419 DOMAIN-CONTAINING PROTEIN"/>
    <property type="match status" value="1"/>
</dbReference>
<accession>A0A8H3WLC6</accession>
<sequence>MPITIQIADHPARTWSKPRATTPDDVLRKACPRDNDEAFDWRPESAQQVPMGPLTRRNIIRSSFSSEYLRKTHTTPSQNGFLWAAYHAYSDHHHLQIRPEDIWFAILTQLSHYINANSERLRSFFVEHEGQKKLEIWAESTSIDFGDLAECFSEMISSNVKDDALHDWIMPSFTTTSDNDRVVASILFMGSMRDYFSYEAQLSCGIPSVTLLGEATDYRDILRRLDKIEDFGDEPKQFATLLKPILEHMVMSFEIPSSHPQVEAFWNRMVTLHAGFSGGDHIHGWLGVFSFWKTSGQTSQGASGDWVPHIIDGIPRMNLLMADFAAGAASVGVTIRSIGRVSHCTMSAGSIGIQAARDSSGGNFGDDSDEEPHGVRGFRNENSYGIWLRDAHLGHVGHEMRGDEPGQFSDLRKIRPLTGWVMYEDISDGDGVPERGTVDRPGRHSRR</sequence>
<keyword evidence="3" id="KW-1185">Reference proteome</keyword>
<evidence type="ECO:0000256" key="1">
    <source>
        <dbReference type="SAM" id="MobiDB-lite"/>
    </source>
</evidence>
<evidence type="ECO:0000313" key="2">
    <source>
        <dbReference type="EMBL" id="KAF0328670.1"/>
    </source>
</evidence>
<dbReference type="Pfam" id="PF14388">
    <property type="entry name" value="DUF4419"/>
    <property type="match status" value="1"/>
</dbReference>
<dbReference type="EMBL" id="WOWK01000016">
    <property type="protein sequence ID" value="KAF0328670.1"/>
    <property type="molecule type" value="Genomic_DNA"/>
</dbReference>
<gene>
    <name evidence="2" type="ORF">GQ607_004082</name>
</gene>
<proteinExistence type="predicted"/>
<dbReference type="AlphaFoldDB" id="A0A8H3WLC6"/>
<dbReference type="OrthoDB" id="9978173at2759"/>
<feature type="compositionally biased region" description="Basic and acidic residues" evidence="1">
    <location>
        <begin position="432"/>
        <end position="447"/>
    </location>
</feature>